<sequence length="543" mass="58875">MKFKALALVTLTAPIVFTVMAMPGQAALGWQAGLQEGERRLTRQELEPAEACFRQALRDVRKDKSASLNDLALCQERLAMILYKQDEREEAVKLYRQSIATLEKALALDKVKSKDAKAIDGALVSRYLALGNILEFDGEFKQARSFYEKAEALAASDLEKNDQERLALCRQRLAALLVKLGEKAKAEELYFSALKLLLTAAKLSSATLAETILADYQDLLEKEEGRKNLASHVQAELLKDRIGALPKKSGIAASHFDKEVRSRFVAPAESSERLPLRGLPAVTDGTMAPSSSLELGITGGAGGAPSTLSSVAAGSGSTENLGGGLTAKPTLALINQQRRDFYERMIAIDIKSLGADHPSVARDLYGLAVIEISDGNNEAARQLLQRTLKIYEKVYGEDASLTQRSRNLLEVINAGGVDGGGANSVLSLDAAPTFVDKVPILPLALQKLDFALRLNYLAALAYSLGRLERANQFYLWALSDTYLTTGDRNMLLAATLKDFARLLKQAPAVGSSLTSESLESDAHLVAQKARRNSVIENENGVVR</sequence>
<evidence type="ECO:0000256" key="3">
    <source>
        <dbReference type="SAM" id="SignalP"/>
    </source>
</evidence>
<comment type="caution">
    <text evidence="4">The sequence shown here is derived from an EMBL/GenBank/DDBJ whole genome shotgun (WGS) entry which is preliminary data.</text>
</comment>
<organism evidence="4 5">
    <name type="scientific">Candidatus Obscuribacter phosphatis</name>
    <dbReference type="NCBI Taxonomy" id="1906157"/>
    <lineage>
        <taxon>Bacteria</taxon>
        <taxon>Bacillati</taxon>
        <taxon>Candidatus Melainabacteria</taxon>
        <taxon>Candidatus Obscuribacterales</taxon>
        <taxon>Candidatus Obscuribacteraceae</taxon>
        <taxon>Candidatus Obscuribacter</taxon>
    </lineage>
</organism>
<keyword evidence="3" id="KW-0732">Signal</keyword>
<feature type="chain" id="PRO_5035253032" evidence="3">
    <location>
        <begin position="22"/>
        <end position="543"/>
    </location>
</feature>
<evidence type="ECO:0000313" key="5">
    <source>
        <dbReference type="Proteomes" id="UP000664277"/>
    </source>
</evidence>
<dbReference type="PANTHER" id="PTHR45641">
    <property type="entry name" value="TETRATRICOPEPTIDE REPEAT PROTEIN (AFU_ORTHOLOGUE AFUA_6G03870)"/>
    <property type="match status" value="1"/>
</dbReference>
<gene>
    <name evidence="4" type="ORF">J0M35_08605</name>
</gene>
<proteinExistence type="predicted"/>
<dbReference type="Gene3D" id="1.25.40.10">
    <property type="entry name" value="Tetratricopeptide repeat domain"/>
    <property type="match status" value="2"/>
</dbReference>
<dbReference type="PANTHER" id="PTHR45641:SF19">
    <property type="entry name" value="NEPHROCYSTIN-3"/>
    <property type="match status" value="1"/>
</dbReference>
<evidence type="ECO:0000313" key="4">
    <source>
        <dbReference type="EMBL" id="MBN8660406.1"/>
    </source>
</evidence>
<dbReference type="Pfam" id="PF13424">
    <property type="entry name" value="TPR_12"/>
    <property type="match status" value="1"/>
</dbReference>
<evidence type="ECO:0000256" key="2">
    <source>
        <dbReference type="ARBA" id="ARBA00022803"/>
    </source>
</evidence>
<name>A0A8J7P8C2_9BACT</name>
<dbReference type="InterPro" id="IPR011990">
    <property type="entry name" value="TPR-like_helical_dom_sf"/>
</dbReference>
<dbReference type="Pfam" id="PF13181">
    <property type="entry name" value="TPR_8"/>
    <property type="match status" value="1"/>
</dbReference>
<reference evidence="4" key="1">
    <citation type="submission" date="2021-02" db="EMBL/GenBank/DDBJ databases">
        <title>Genome-Resolved Metagenomics of a Microbial Community Performing Photosynthetic Biological Nutrient Removal.</title>
        <authorList>
            <person name="Mcdaniel E.A."/>
        </authorList>
    </citation>
    <scope>NUCLEOTIDE SEQUENCE</scope>
    <source>
        <strain evidence="4">UWPOB_OBS1</strain>
    </source>
</reference>
<dbReference type="SUPFAM" id="SSF48452">
    <property type="entry name" value="TPR-like"/>
    <property type="match status" value="2"/>
</dbReference>
<dbReference type="Proteomes" id="UP000664277">
    <property type="component" value="Unassembled WGS sequence"/>
</dbReference>
<protein>
    <submittedName>
        <fullName evidence="4">Tetratricopeptide repeat-containing protein</fullName>
    </submittedName>
</protein>
<dbReference type="Pfam" id="PF13374">
    <property type="entry name" value="TPR_10"/>
    <property type="match status" value="1"/>
</dbReference>
<dbReference type="InterPro" id="IPR019734">
    <property type="entry name" value="TPR_rpt"/>
</dbReference>
<keyword evidence="1" id="KW-0677">Repeat</keyword>
<dbReference type="AlphaFoldDB" id="A0A8J7P8C2"/>
<evidence type="ECO:0000256" key="1">
    <source>
        <dbReference type="ARBA" id="ARBA00022737"/>
    </source>
</evidence>
<dbReference type="EMBL" id="JAFLCK010000010">
    <property type="protein sequence ID" value="MBN8660406.1"/>
    <property type="molecule type" value="Genomic_DNA"/>
</dbReference>
<accession>A0A8J7P8C2</accession>
<feature type="signal peptide" evidence="3">
    <location>
        <begin position="1"/>
        <end position="21"/>
    </location>
</feature>
<keyword evidence="2" id="KW-0802">TPR repeat</keyword>
<dbReference type="SMART" id="SM00028">
    <property type="entry name" value="TPR"/>
    <property type="match status" value="4"/>
</dbReference>